<dbReference type="AlphaFoldDB" id="A0AAU8HTR0"/>
<accession>A0AAU8HTR0</accession>
<gene>
    <name evidence="1" type="ORF">PRVXH_002648</name>
</gene>
<sequence length="66" mass="7456">MRVVHFERVLDTVYTGESINAKIEIELCGGKKQCLLMHMHPDEIVNDGDVVGFRVLPDFVAVVQDK</sequence>
<name>A0AAU8HTR0_9FIRM</name>
<dbReference type="EMBL" id="CP159485">
    <property type="protein sequence ID" value="XCI28680.1"/>
    <property type="molecule type" value="Genomic_DNA"/>
</dbReference>
<evidence type="ECO:0000313" key="1">
    <source>
        <dbReference type="EMBL" id="XCI28680.1"/>
    </source>
</evidence>
<protein>
    <recommendedName>
        <fullName evidence="2">TOBE domain-containing protein</fullName>
    </recommendedName>
</protein>
<evidence type="ECO:0008006" key="2">
    <source>
        <dbReference type="Google" id="ProtNLM"/>
    </source>
</evidence>
<reference evidence="1" key="2">
    <citation type="submission" date="2024-06" db="EMBL/GenBank/DDBJ databases">
        <authorList>
            <person name="Petrova K.O."/>
            <person name="Toshchakov S.V."/>
            <person name="Boltjanskaja Y.V."/>
            <person name="Kevbrin V.V."/>
        </authorList>
    </citation>
    <scope>NUCLEOTIDE SEQUENCE</scope>
    <source>
        <strain evidence="1">Z-710</strain>
    </source>
</reference>
<dbReference type="RefSeq" id="WP_353893232.1">
    <property type="nucleotide sequence ID" value="NZ_CP159485.1"/>
</dbReference>
<reference evidence="1" key="1">
    <citation type="journal article" date="2018" name="Antonie Van Leeuwenhoek">
        <title>Proteinivorax hydrogeniformans sp. nov., an anaerobic, haloalkaliphilic bacterium fermenting proteinaceous compounds with high hydrogen production.</title>
        <authorList>
            <person name="Boltyanskaya Y."/>
            <person name="Detkova E."/>
            <person name="Pimenov N."/>
            <person name="Kevbrin V."/>
        </authorList>
    </citation>
    <scope>NUCLEOTIDE SEQUENCE</scope>
    <source>
        <strain evidence="1">Z-710</strain>
    </source>
</reference>
<proteinExistence type="predicted"/>
<organism evidence="1">
    <name type="scientific">Proteinivorax hydrogeniformans</name>
    <dbReference type="NCBI Taxonomy" id="1826727"/>
    <lineage>
        <taxon>Bacteria</taxon>
        <taxon>Bacillati</taxon>
        <taxon>Bacillota</taxon>
        <taxon>Clostridia</taxon>
        <taxon>Eubacteriales</taxon>
        <taxon>Proteinivoracaceae</taxon>
        <taxon>Proteinivorax</taxon>
    </lineage>
</organism>